<feature type="domain" description="HTH cro/C1-type" evidence="2">
    <location>
        <begin position="9"/>
        <end position="62"/>
    </location>
</feature>
<dbReference type="GO" id="GO:0005829">
    <property type="term" value="C:cytosol"/>
    <property type="evidence" value="ECO:0007669"/>
    <property type="project" value="TreeGrafter"/>
</dbReference>
<dbReference type="GO" id="GO:0003700">
    <property type="term" value="F:DNA-binding transcription factor activity"/>
    <property type="evidence" value="ECO:0007669"/>
    <property type="project" value="TreeGrafter"/>
</dbReference>
<evidence type="ECO:0000313" key="4">
    <source>
        <dbReference type="Proteomes" id="UP000320580"/>
    </source>
</evidence>
<reference evidence="3 4" key="1">
    <citation type="submission" date="2019-07" db="EMBL/GenBank/DDBJ databases">
        <authorList>
            <person name="Zhu P."/>
        </authorList>
    </citation>
    <scope>NUCLEOTIDE SEQUENCE [LARGE SCALE GENOMIC DNA]</scope>
    <source>
        <strain evidence="3 4">SSL-25</strain>
    </source>
</reference>
<evidence type="ECO:0000256" key="1">
    <source>
        <dbReference type="ARBA" id="ARBA00023125"/>
    </source>
</evidence>
<dbReference type="PROSITE" id="PS50943">
    <property type="entry name" value="HTH_CROC1"/>
    <property type="match status" value="1"/>
</dbReference>
<dbReference type="AlphaFoldDB" id="A0A5B8JQ20"/>
<dbReference type="OrthoDB" id="3210663at2"/>
<dbReference type="GO" id="GO:0003677">
    <property type="term" value="F:DNA binding"/>
    <property type="evidence" value="ECO:0007669"/>
    <property type="project" value="UniProtKB-KW"/>
</dbReference>
<name>A0A5B8JQ20_9ACTN</name>
<gene>
    <name evidence="3" type="ORF">FQU76_28430</name>
</gene>
<evidence type="ECO:0000259" key="2">
    <source>
        <dbReference type="PROSITE" id="PS50943"/>
    </source>
</evidence>
<sequence length="417" mass="45100">MSREIGENIKRLRRTAGKSQEDLAEAAGLSVSTVQKAEQGRTVRTETLHAIARGLGVTTSKLFAADSPKPVVSDDATKRSLMPIREALMPPVGVDGVAMVPVHTPGGLAELRKGVLTTHDLYAADDFGAVARALPQLLRDSEATVALAEDDNARQQAERVRTLTLLVCGKFLTQVRQYDLAYSALTEGIRTAQSAGDRSGAAVGVIGLGWLLLRQDRFTDCYNLAVRAAEEMEPRISDTDPARVGIWGELWMRAAASAVRDNRPQEAKAARRMVARAAAGLPKEGAAFPTTWGGFGPVTASVKSVEDYLIRGDGRAEARAVLRLSERGVLRRDARKQSGNTTAVNWGRHRLDVAQAHVLLGAHQDGMEVLAAVKAAQPEWIKHQPMARRIMSDVLRTRKRTLSAEMRDMAAHLGVSG</sequence>
<dbReference type="PANTHER" id="PTHR46797">
    <property type="entry name" value="HTH-TYPE TRANSCRIPTIONAL REGULATOR"/>
    <property type="match status" value="1"/>
</dbReference>
<dbReference type="Proteomes" id="UP000320580">
    <property type="component" value="Chromosome"/>
</dbReference>
<dbReference type="InterPro" id="IPR010982">
    <property type="entry name" value="Lambda_DNA-bd_dom_sf"/>
</dbReference>
<evidence type="ECO:0000313" key="3">
    <source>
        <dbReference type="EMBL" id="QDY79813.1"/>
    </source>
</evidence>
<dbReference type="Gene3D" id="1.10.260.40">
    <property type="entry name" value="lambda repressor-like DNA-binding domains"/>
    <property type="match status" value="1"/>
</dbReference>
<keyword evidence="1" id="KW-0238">DNA-binding</keyword>
<protein>
    <submittedName>
        <fullName evidence="3">Helix-turn-helix domain-containing protein</fullName>
    </submittedName>
</protein>
<dbReference type="SUPFAM" id="SSF47413">
    <property type="entry name" value="lambda repressor-like DNA-binding domains"/>
    <property type="match status" value="1"/>
</dbReference>
<dbReference type="EMBL" id="CP042266">
    <property type="protein sequence ID" value="QDY79813.1"/>
    <property type="molecule type" value="Genomic_DNA"/>
</dbReference>
<dbReference type="InterPro" id="IPR001387">
    <property type="entry name" value="Cro/C1-type_HTH"/>
</dbReference>
<dbReference type="RefSeq" id="WP_146483096.1">
    <property type="nucleotide sequence ID" value="NZ_CP042266.1"/>
</dbReference>
<dbReference type="SMART" id="SM00530">
    <property type="entry name" value="HTH_XRE"/>
    <property type="match status" value="1"/>
</dbReference>
<dbReference type="KEGG" id="sqz:FQU76_28430"/>
<keyword evidence="4" id="KW-1185">Reference proteome</keyword>
<dbReference type="CDD" id="cd00093">
    <property type="entry name" value="HTH_XRE"/>
    <property type="match status" value="1"/>
</dbReference>
<dbReference type="Pfam" id="PF13560">
    <property type="entry name" value="HTH_31"/>
    <property type="match status" value="1"/>
</dbReference>
<accession>A0A5B8JQ20</accession>
<organism evidence="3 4">
    <name type="scientific">Streptomyces qinzhouensis</name>
    <dbReference type="NCBI Taxonomy" id="2599401"/>
    <lineage>
        <taxon>Bacteria</taxon>
        <taxon>Bacillati</taxon>
        <taxon>Actinomycetota</taxon>
        <taxon>Actinomycetes</taxon>
        <taxon>Kitasatosporales</taxon>
        <taxon>Streptomycetaceae</taxon>
        <taxon>Streptomyces</taxon>
    </lineage>
</organism>
<dbReference type="InterPro" id="IPR050807">
    <property type="entry name" value="TransReg_Diox_bact_type"/>
</dbReference>
<dbReference type="PANTHER" id="PTHR46797:SF1">
    <property type="entry name" value="METHYLPHOSPHONATE SYNTHASE"/>
    <property type="match status" value="1"/>
</dbReference>
<proteinExistence type="predicted"/>